<reference evidence="1 2" key="1">
    <citation type="submission" date="2021-01" db="EMBL/GenBank/DDBJ databases">
        <title>Whole genome shotgun sequence of Asanoa siamensis NBRC 107932.</title>
        <authorList>
            <person name="Komaki H."/>
            <person name="Tamura T."/>
        </authorList>
    </citation>
    <scope>NUCLEOTIDE SEQUENCE [LARGE SCALE GENOMIC DNA]</scope>
    <source>
        <strain evidence="1 2">NBRC 107932</strain>
    </source>
</reference>
<evidence type="ECO:0008006" key="3">
    <source>
        <dbReference type="Google" id="ProtNLM"/>
    </source>
</evidence>
<name>A0ABQ4CL64_9ACTN</name>
<keyword evidence="2" id="KW-1185">Reference proteome</keyword>
<organism evidence="1 2">
    <name type="scientific">Asanoa siamensis</name>
    <dbReference type="NCBI Taxonomy" id="926357"/>
    <lineage>
        <taxon>Bacteria</taxon>
        <taxon>Bacillati</taxon>
        <taxon>Actinomycetota</taxon>
        <taxon>Actinomycetes</taxon>
        <taxon>Micromonosporales</taxon>
        <taxon>Micromonosporaceae</taxon>
        <taxon>Asanoa</taxon>
    </lineage>
</organism>
<sequence>MRWLRIAPVFVLLVAGCTGGPRDVDPGPGLAAQRRTAGDVLARWDRAATGGEMVVVGGLGGLRQVGDWETSVGDNNKAALQAGLFEAAGGLPAAPDRAVIRPVQGPERPVRTLSAAAALDRAKRAATRAAPAACGTCEPLRVTGADPTETDLLTVGGPVTAPAWEFRLEGTEVRLVASAVADGEATELAAFGRPADQPAANWVESARPLEGPALDVSFSAAPGGADEPCGADYTGAAVESTRAVVVLVGMTRTHEAGVCPTIAAVRRITVPLREPLGDRVVLQLYTGLPIQG</sequence>
<protein>
    <recommendedName>
        <fullName evidence="3">Lipoprotein</fullName>
    </recommendedName>
</protein>
<dbReference type="EMBL" id="BONE01000008">
    <property type="protein sequence ID" value="GIF72024.1"/>
    <property type="molecule type" value="Genomic_DNA"/>
</dbReference>
<dbReference type="RefSeq" id="WP_203711478.1">
    <property type="nucleotide sequence ID" value="NZ_BONE01000008.1"/>
</dbReference>
<dbReference type="PROSITE" id="PS51257">
    <property type="entry name" value="PROKAR_LIPOPROTEIN"/>
    <property type="match status" value="1"/>
</dbReference>
<dbReference type="Proteomes" id="UP000604117">
    <property type="component" value="Unassembled WGS sequence"/>
</dbReference>
<evidence type="ECO:0000313" key="1">
    <source>
        <dbReference type="EMBL" id="GIF72024.1"/>
    </source>
</evidence>
<proteinExistence type="predicted"/>
<comment type="caution">
    <text evidence="1">The sequence shown here is derived from an EMBL/GenBank/DDBJ whole genome shotgun (WGS) entry which is preliminary data.</text>
</comment>
<accession>A0ABQ4CL64</accession>
<gene>
    <name evidence="1" type="ORF">Asi02nite_15420</name>
</gene>
<evidence type="ECO:0000313" key="2">
    <source>
        <dbReference type="Proteomes" id="UP000604117"/>
    </source>
</evidence>